<dbReference type="InParanoid" id="A0A6P7F2C0"/>
<evidence type="ECO:0000259" key="10">
    <source>
        <dbReference type="Pfam" id="PF00728"/>
    </source>
</evidence>
<proteinExistence type="inferred from homology"/>
<dbReference type="PRINTS" id="PR00738">
    <property type="entry name" value="GLHYDRLASE20"/>
</dbReference>
<dbReference type="InterPro" id="IPR017853">
    <property type="entry name" value="GH"/>
</dbReference>
<feature type="active site" description="Proton donor" evidence="8">
    <location>
        <position position="421"/>
    </location>
</feature>
<keyword evidence="6 7" id="KW-0326">Glycosidase</keyword>
<comment type="catalytic activity">
    <reaction evidence="1 7">
        <text>Hydrolysis of terminal non-reducing N-acetyl-D-hexosamine residues in N-acetyl-beta-D-hexosaminides.</text>
        <dbReference type="EC" id="3.2.1.52"/>
    </reaction>
</comment>
<evidence type="ECO:0000256" key="8">
    <source>
        <dbReference type="PIRSR" id="PIRSR001093-1"/>
    </source>
</evidence>
<keyword evidence="5" id="KW-0325">Glycoprotein</keyword>
<dbReference type="PANTHER" id="PTHR22600:SF3">
    <property type="entry name" value="BETA-HEXOSAMINIDASE FDL-RELATED"/>
    <property type="match status" value="1"/>
</dbReference>
<dbReference type="RefSeq" id="XP_028129769.1">
    <property type="nucleotide sequence ID" value="XM_028273968.1"/>
</dbReference>
<dbReference type="GO" id="GO:0016231">
    <property type="term" value="F:beta-N-acetylglucosaminidase activity"/>
    <property type="evidence" value="ECO:0007669"/>
    <property type="project" value="TreeGrafter"/>
</dbReference>
<dbReference type="InterPro" id="IPR025705">
    <property type="entry name" value="Beta_hexosaminidase_sua/sub"/>
</dbReference>
<sequence length="634" mass="73087">MSTLSREYEFSRISSGAFGVDVGVRRRSRREVIKMTGLISLIVFALVITVVYGVHYSESDGPTFRYFQRVESANENDKYKKISNSTIWTYECRSEQCERRPADTNEIRVSLEQCNMLCSNPSLWPKPRSVYVSNKSVSSFLKNQIKLKINSPSSIKDDLKQAFRIFLNTIPDERKFRTQDEVDVADIFINLTVTKDDNKPKQDTDESYTLSVTKSNSNITVNISSTTYFGARHGLETLSQLIWLDSVSQKLLIYHDISIRDKPMFPHRGLMVDTARNFFPMKQLLKVVDGMAANKLNVFHLHLTDSVSFPIVLPNNPWLAKYGAYSPEKVYTPEEVKSLVEYARIRGIRVILEVDVPSHINEGWNYANKNDDKIVICGEEDVNGGHLNPDNPRSFKLLESIYSDLIQLGTDNETFHIGGDEVDLNCYGKTNAASHFSDPHEFWADLNHKIFKTVSNAFNNQPPKNIVIWSNDLTSNYMSYLKYTNNLVVQFWYGQLDPILRNGNKVIFSTVSNWYLDCGFGPWKSSNDVGNCDPYRHWKAFYTYRPWYEYHTYRQQVLGGEACLWSEQVGVDDLETRIWPRTAAMAERLWSDIPIFDSKDVFTRISTQRERLIQRGLKAEATWPEWCTQNPGKC</sequence>
<evidence type="ECO:0000256" key="1">
    <source>
        <dbReference type="ARBA" id="ARBA00001231"/>
    </source>
</evidence>
<feature type="domain" description="Beta-hexosaminidase eukaryotic type N-terminal" evidence="11">
    <location>
        <begin position="123"/>
        <end position="241"/>
    </location>
</feature>
<dbReference type="FunFam" id="3.20.20.80:FF:000063">
    <property type="entry name" value="Beta-hexosaminidase"/>
    <property type="match status" value="1"/>
</dbReference>
<feature type="transmembrane region" description="Helical" evidence="9">
    <location>
        <begin position="35"/>
        <end position="55"/>
    </location>
</feature>
<dbReference type="SUPFAM" id="SSF51445">
    <property type="entry name" value="(Trans)glycosidases"/>
    <property type="match status" value="1"/>
</dbReference>
<dbReference type="OrthoDB" id="428480at2759"/>
<dbReference type="Pfam" id="PF14845">
    <property type="entry name" value="Glycohydro_20b2"/>
    <property type="match status" value="1"/>
</dbReference>
<keyword evidence="9" id="KW-0812">Transmembrane</keyword>
<evidence type="ECO:0000256" key="9">
    <source>
        <dbReference type="SAM" id="Phobius"/>
    </source>
</evidence>
<dbReference type="InterPro" id="IPR029019">
    <property type="entry name" value="HEX_eukaryotic_N"/>
</dbReference>
<dbReference type="InterPro" id="IPR029018">
    <property type="entry name" value="Hex-like_dom2"/>
</dbReference>
<keyword evidence="9" id="KW-1133">Transmembrane helix</keyword>
<evidence type="ECO:0000256" key="5">
    <source>
        <dbReference type="ARBA" id="ARBA00023180"/>
    </source>
</evidence>
<dbReference type="Gene3D" id="3.20.20.80">
    <property type="entry name" value="Glycosidases"/>
    <property type="match status" value="1"/>
</dbReference>
<dbReference type="PIRSF" id="PIRSF001093">
    <property type="entry name" value="B-hxosamndse_ab_euk"/>
    <property type="match status" value="1"/>
</dbReference>
<dbReference type="GO" id="GO:0030203">
    <property type="term" value="P:glycosaminoglycan metabolic process"/>
    <property type="evidence" value="ECO:0007669"/>
    <property type="project" value="TreeGrafter"/>
</dbReference>
<keyword evidence="9" id="KW-0472">Membrane</keyword>
<gene>
    <name evidence="12" type="primary">LOC114325837</name>
</gene>
<dbReference type="GO" id="GO:0005886">
    <property type="term" value="C:plasma membrane"/>
    <property type="evidence" value="ECO:0007669"/>
    <property type="project" value="TreeGrafter"/>
</dbReference>
<dbReference type="SUPFAM" id="SSF55545">
    <property type="entry name" value="beta-N-acetylhexosaminidase-like domain"/>
    <property type="match status" value="1"/>
</dbReference>
<protein>
    <recommendedName>
        <fullName evidence="7">Beta-hexosaminidase</fullName>
        <ecNumber evidence="7">3.2.1.52</ecNumber>
    </recommendedName>
</protein>
<evidence type="ECO:0000256" key="2">
    <source>
        <dbReference type="ARBA" id="ARBA00006285"/>
    </source>
</evidence>
<dbReference type="InterPro" id="IPR015883">
    <property type="entry name" value="Glyco_hydro_20_cat"/>
</dbReference>
<name>A0A6P7F2C0_DIAVI</name>
<keyword evidence="4 7" id="KW-0378">Hydrolase</keyword>
<evidence type="ECO:0000256" key="4">
    <source>
        <dbReference type="ARBA" id="ARBA00022801"/>
    </source>
</evidence>
<keyword evidence="3" id="KW-0732">Signal</keyword>
<reference evidence="12" key="1">
    <citation type="submission" date="2025-08" db="UniProtKB">
        <authorList>
            <consortium name="RefSeq"/>
        </authorList>
    </citation>
    <scope>IDENTIFICATION</scope>
    <source>
        <tissue evidence="12">Whole insect</tissue>
    </source>
</reference>
<evidence type="ECO:0000256" key="7">
    <source>
        <dbReference type="PIRNR" id="PIRNR001093"/>
    </source>
</evidence>
<evidence type="ECO:0000259" key="11">
    <source>
        <dbReference type="Pfam" id="PF14845"/>
    </source>
</evidence>
<dbReference type="Gene3D" id="3.30.379.10">
    <property type="entry name" value="Chitobiase/beta-hexosaminidase domain 2-like"/>
    <property type="match status" value="1"/>
</dbReference>
<organism evidence="12">
    <name type="scientific">Diabrotica virgifera virgifera</name>
    <name type="common">western corn rootworm</name>
    <dbReference type="NCBI Taxonomy" id="50390"/>
    <lineage>
        <taxon>Eukaryota</taxon>
        <taxon>Metazoa</taxon>
        <taxon>Ecdysozoa</taxon>
        <taxon>Arthropoda</taxon>
        <taxon>Hexapoda</taxon>
        <taxon>Insecta</taxon>
        <taxon>Pterygota</taxon>
        <taxon>Neoptera</taxon>
        <taxon>Endopterygota</taxon>
        <taxon>Coleoptera</taxon>
        <taxon>Polyphaga</taxon>
        <taxon>Cucujiformia</taxon>
        <taxon>Chrysomeloidea</taxon>
        <taxon>Chrysomelidae</taxon>
        <taxon>Galerucinae</taxon>
        <taxon>Diabroticina</taxon>
        <taxon>Diabroticites</taxon>
        <taxon>Diabrotica</taxon>
    </lineage>
</organism>
<dbReference type="GO" id="GO:0005975">
    <property type="term" value="P:carbohydrate metabolic process"/>
    <property type="evidence" value="ECO:0007669"/>
    <property type="project" value="InterPro"/>
</dbReference>
<comment type="similarity">
    <text evidence="2 7">Belongs to the glycosyl hydrolase 20 family.</text>
</comment>
<feature type="domain" description="Glycoside hydrolase family 20 catalytic" evidence="10">
    <location>
        <begin position="265"/>
        <end position="591"/>
    </location>
</feature>
<evidence type="ECO:0000256" key="3">
    <source>
        <dbReference type="ARBA" id="ARBA00022729"/>
    </source>
</evidence>
<dbReference type="Pfam" id="PF00728">
    <property type="entry name" value="Glyco_hydro_20"/>
    <property type="match status" value="1"/>
</dbReference>
<evidence type="ECO:0000256" key="6">
    <source>
        <dbReference type="ARBA" id="ARBA00023295"/>
    </source>
</evidence>
<accession>A0A6P7F2C0</accession>
<dbReference type="PANTHER" id="PTHR22600">
    <property type="entry name" value="BETA-HEXOSAMINIDASE"/>
    <property type="match status" value="1"/>
</dbReference>
<dbReference type="EC" id="3.2.1.52" evidence="7"/>
<dbReference type="AlphaFoldDB" id="A0A6P7F2C0"/>
<evidence type="ECO:0000313" key="12">
    <source>
        <dbReference type="RefSeq" id="XP_028129769.1"/>
    </source>
</evidence>